<evidence type="ECO:0000259" key="6">
    <source>
        <dbReference type="Pfam" id="PF02782"/>
    </source>
</evidence>
<evidence type="ECO:0000256" key="1">
    <source>
        <dbReference type="ARBA" id="ARBA00009156"/>
    </source>
</evidence>
<dbReference type="PANTHER" id="PTHR43095:SF5">
    <property type="entry name" value="XYLULOSE KINASE"/>
    <property type="match status" value="1"/>
</dbReference>
<dbReference type="InterPro" id="IPR043129">
    <property type="entry name" value="ATPase_NBD"/>
</dbReference>
<gene>
    <name evidence="7" type="ORF">SAMN06893097_11729</name>
</gene>
<organism evidence="7 8">
    <name type="scientific">Geodermatophilus sabuli</name>
    <dbReference type="NCBI Taxonomy" id="1564158"/>
    <lineage>
        <taxon>Bacteria</taxon>
        <taxon>Bacillati</taxon>
        <taxon>Actinomycetota</taxon>
        <taxon>Actinomycetes</taxon>
        <taxon>Geodermatophilales</taxon>
        <taxon>Geodermatophilaceae</taxon>
        <taxon>Geodermatophilus</taxon>
    </lineage>
</organism>
<dbReference type="RefSeq" id="WP_216359928.1">
    <property type="nucleotide sequence ID" value="NZ_JACHXB010000002.1"/>
</dbReference>
<dbReference type="Pfam" id="PF02782">
    <property type="entry name" value="FGGY_C"/>
    <property type="match status" value="1"/>
</dbReference>
<keyword evidence="2" id="KW-0119">Carbohydrate metabolism</keyword>
<accession>A0A285EJK9</accession>
<keyword evidence="3" id="KW-0808">Transferase</keyword>
<feature type="domain" description="Carbohydrate kinase FGGY C-terminal" evidence="6">
    <location>
        <begin position="303"/>
        <end position="429"/>
    </location>
</feature>
<dbReference type="EMBL" id="OBDO01000017">
    <property type="protein sequence ID" value="SNX99322.1"/>
    <property type="molecule type" value="Genomic_DNA"/>
</dbReference>
<dbReference type="GO" id="GO:0042732">
    <property type="term" value="P:D-xylose metabolic process"/>
    <property type="evidence" value="ECO:0007669"/>
    <property type="project" value="UniProtKB-KW"/>
</dbReference>
<sequence length="480" mass="47355">MTGDGLVLGVDVATAAVRVLAVAVGTGDVVATAQAPLPAPASPRPGEQEQPPVHADVVRAAVRAVTADLGPRAAAVGALAVTATSGSVVPTGPDGTPVGAALLYADRRGAAAAERVAAATGRPVGAASTLLRLAWLAAQDAGGGGAGGRRYLHVPDVVVADLTGRLVTDTSHALKAGIDPVAARWPAAQLAAAGVPVAALPELVHPGTVVGEVRPAVAADLGLPPGVRVVAGMTDGCTAQLAAGAVAPGRTAGVLGTTLVLKGVADAEVTGFGGAVYSHLAPDGRWWPGGASNAGAGVLTGDGGPPDLAAADADAARLGPSPWTVYPLPGTGERFPFARPDATGFLVGGGSPSPAELHRARLDGVALVERLGLERLAALGIASADHRVVGGGTRSAVWTTIRASALNRPVSRPAEPSSAFGAAVLAAAAVTGTPPVDAADAMVRRAAVVDPDPAQVGPLEEGYRRLAGELRRRGWLDDET</sequence>
<evidence type="ECO:0000256" key="4">
    <source>
        <dbReference type="ARBA" id="ARBA00022777"/>
    </source>
</evidence>
<dbReference type="PIRSF" id="PIRSF000538">
    <property type="entry name" value="GlpK"/>
    <property type="match status" value="1"/>
</dbReference>
<proteinExistence type="inferred from homology"/>
<dbReference type="SUPFAM" id="SSF53067">
    <property type="entry name" value="Actin-like ATPase domain"/>
    <property type="match status" value="2"/>
</dbReference>
<dbReference type="InterPro" id="IPR050406">
    <property type="entry name" value="FGGY_Carb_Kinase"/>
</dbReference>
<dbReference type="Pfam" id="PF00370">
    <property type="entry name" value="FGGY_N"/>
    <property type="match status" value="1"/>
</dbReference>
<keyword evidence="4 7" id="KW-0418">Kinase</keyword>
<dbReference type="GO" id="GO:0016301">
    <property type="term" value="F:kinase activity"/>
    <property type="evidence" value="ECO:0007669"/>
    <property type="project" value="UniProtKB-KW"/>
</dbReference>
<evidence type="ECO:0000256" key="3">
    <source>
        <dbReference type="ARBA" id="ARBA00022679"/>
    </source>
</evidence>
<protein>
    <submittedName>
        <fullName evidence="7">Xylulokinase</fullName>
    </submittedName>
</protein>
<evidence type="ECO:0000259" key="5">
    <source>
        <dbReference type="Pfam" id="PF00370"/>
    </source>
</evidence>
<evidence type="ECO:0000313" key="8">
    <source>
        <dbReference type="Proteomes" id="UP000219514"/>
    </source>
</evidence>
<keyword evidence="2" id="KW-0859">Xylose metabolism</keyword>
<dbReference type="Proteomes" id="UP000219514">
    <property type="component" value="Unassembled WGS sequence"/>
</dbReference>
<dbReference type="InterPro" id="IPR018484">
    <property type="entry name" value="FGGY_N"/>
</dbReference>
<dbReference type="Gene3D" id="3.30.420.40">
    <property type="match status" value="2"/>
</dbReference>
<comment type="similarity">
    <text evidence="1">Belongs to the FGGY kinase family.</text>
</comment>
<dbReference type="PANTHER" id="PTHR43095">
    <property type="entry name" value="SUGAR KINASE"/>
    <property type="match status" value="1"/>
</dbReference>
<dbReference type="InterPro" id="IPR018485">
    <property type="entry name" value="FGGY_C"/>
</dbReference>
<name>A0A285EJK9_9ACTN</name>
<keyword evidence="8" id="KW-1185">Reference proteome</keyword>
<reference evidence="7 8" key="1">
    <citation type="submission" date="2017-09" db="EMBL/GenBank/DDBJ databases">
        <authorList>
            <person name="Ehlers B."/>
            <person name="Leendertz F.H."/>
        </authorList>
    </citation>
    <scope>NUCLEOTIDE SEQUENCE [LARGE SCALE GENOMIC DNA]</scope>
    <source>
        <strain evidence="7 8">DSM 46844</strain>
    </source>
</reference>
<dbReference type="InterPro" id="IPR000577">
    <property type="entry name" value="Carb_kinase_FGGY"/>
</dbReference>
<evidence type="ECO:0000256" key="2">
    <source>
        <dbReference type="ARBA" id="ARBA00022629"/>
    </source>
</evidence>
<dbReference type="AlphaFoldDB" id="A0A285EJK9"/>
<evidence type="ECO:0000313" key="7">
    <source>
        <dbReference type="EMBL" id="SNX99322.1"/>
    </source>
</evidence>
<feature type="domain" description="Carbohydrate kinase FGGY N-terminal" evidence="5">
    <location>
        <begin position="7"/>
        <end position="241"/>
    </location>
</feature>